<dbReference type="InterPro" id="IPR029063">
    <property type="entry name" value="SAM-dependent_MTases_sf"/>
</dbReference>
<sequence length="277" mass="29625">MTTSLPATDLPATEVAKAGAVPVSIGAATDVAAANGAGAAGVGDGLRADTGSWDFSGDVPRVFVDHARRSVPLYDVGHDLVCDLSTCFVGRNGRGLAYELGSSTGELLRRLATHGPSNAATRWIGLDLEAGMTIAAREHCAGLSNVDVFQGDVTTMSFERCDFVVAYLTLHFVPLDRRRDVVRRVYEALRPGGALFVFDKVLAADARLEDVVTTLHYRWKRRAGLSPEEILNKKESLLGVLQPITVEDNLAMLRAAGFPSVASVLKHLCFEGFVAVK</sequence>
<dbReference type="GO" id="GO:0008168">
    <property type="term" value="F:methyltransferase activity"/>
    <property type="evidence" value="ECO:0007669"/>
    <property type="project" value="UniProtKB-KW"/>
</dbReference>
<dbReference type="Pfam" id="PF13649">
    <property type="entry name" value="Methyltransf_25"/>
    <property type="match status" value="1"/>
</dbReference>
<keyword evidence="3" id="KW-0489">Methyltransferase</keyword>
<dbReference type="Proteomes" id="UP000460435">
    <property type="component" value="Unassembled WGS sequence"/>
</dbReference>
<accession>A0A7K3M1E7</accession>
<dbReference type="Gene3D" id="3.40.50.150">
    <property type="entry name" value="Vaccinia Virus protein VP39"/>
    <property type="match status" value="1"/>
</dbReference>
<comment type="caution">
    <text evidence="3">The sequence shown here is derived from an EMBL/GenBank/DDBJ whole genome shotgun (WGS) entry which is preliminary data.</text>
</comment>
<dbReference type="PANTHER" id="PTHR43861">
    <property type="entry name" value="TRANS-ACONITATE 2-METHYLTRANSFERASE-RELATED"/>
    <property type="match status" value="1"/>
</dbReference>
<evidence type="ECO:0000313" key="3">
    <source>
        <dbReference type="EMBL" id="NDL57104.1"/>
    </source>
</evidence>
<evidence type="ECO:0000313" key="4">
    <source>
        <dbReference type="Proteomes" id="UP000460435"/>
    </source>
</evidence>
<dbReference type="InterPro" id="IPR041698">
    <property type="entry name" value="Methyltransf_25"/>
</dbReference>
<dbReference type="PANTHER" id="PTHR43861:SF2">
    <property type="entry name" value="CARBOXY-S-ADENOSYL-L-METHIONINE SYNTHASE"/>
    <property type="match status" value="1"/>
</dbReference>
<evidence type="ECO:0000256" key="1">
    <source>
        <dbReference type="ARBA" id="ARBA00022679"/>
    </source>
</evidence>
<evidence type="ECO:0000259" key="2">
    <source>
        <dbReference type="Pfam" id="PF13649"/>
    </source>
</evidence>
<feature type="domain" description="Methyltransferase" evidence="2">
    <location>
        <begin position="99"/>
        <end position="193"/>
    </location>
</feature>
<name>A0A7K3M1E7_9ACTN</name>
<keyword evidence="4" id="KW-1185">Reference proteome</keyword>
<dbReference type="GO" id="GO:0032259">
    <property type="term" value="P:methylation"/>
    <property type="evidence" value="ECO:0007669"/>
    <property type="project" value="UniProtKB-KW"/>
</dbReference>
<organism evidence="3 4">
    <name type="scientific">Phytoactinopolyspora mesophila</name>
    <dbReference type="NCBI Taxonomy" id="2650750"/>
    <lineage>
        <taxon>Bacteria</taxon>
        <taxon>Bacillati</taxon>
        <taxon>Actinomycetota</taxon>
        <taxon>Actinomycetes</taxon>
        <taxon>Jiangellales</taxon>
        <taxon>Jiangellaceae</taxon>
        <taxon>Phytoactinopolyspora</taxon>
    </lineage>
</organism>
<keyword evidence="1 3" id="KW-0808">Transferase</keyword>
<protein>
    <submittedName>
        <fullName evidence="3">Methyltransferase domain-containing protein</fullName>
    </submittedName>
</protein>
<dbReference type="SUPFAM" id="SSF53335">
    <property type="entry name" value="S-adenosyl-L-methionine-dependent methyltransferases"/>
    <property type="match status" value="1"/>
</dbReference>
<dbReference type="CDD" id="cd02440">
    <property type="entry name" value="AdoMet_MTases"/>
    <property type="match status" value="1"/>
</dbReference>
<gene>
    <name evidence="3" type="ORF">F7O44_08485</name>
</gene>
<dbReference type="AlphaFoldDB" id="A0A7K3M1E7"/>
<reference evidence="3 4" key="1">
    <citation type="submission" date="2019-11" db="EMBL/GenBank/DDBJ databases">
        <authorList>
            <person name="Li X.-J."/>
            <person name="Feng X.-M."/>
        </authorList>
    </citation>
    <scope>NUCLEOTIDE SEQUENCE [LARGE SCALE GENOMIC DNA]</scope>
    <source>
        <strain evidence="3 4">XMNu-373</strain>
    </source>
</reference>
<dbReference type="RefSeq" id="WP_162449780.1">
    <property type="nucleotide sequence ID" value="NZ_WLZY01000002.1"/>
</dbReference>
<dbReference type="EMBL" id="WLZY01000002">
    <property type="protein sequence ID" value="NDL57104.1"/>
    <property type="molecule type" value="Genomic_DNA"/>
</dbReference>
<proteinExistence type="predicted"/>